<evidence type="ECO:0000256" key="3">
    <source>
        <dbReference type="ARBA" id="ARBA00022737"/>
    </source>
</evidence>
<sequence>MRPYLSEFLGAFFLVFTFLSTSVAPPELAAFAVAAVVVAAVWAGAHLSGGHFNPAVTLATYLRHQLSLADLWSYWAAQLAGAFAAALLTMTAFPRLPDAVDVTGGAVVPALLVEFLFTFAIVYVVLSTRVSPFQEQNVLYGVAVGVVVLVGSLTVRGVSGAAFNPAVAFGMTVDGGFGWPGIWVYLVAETAGAVAAAAVAPSAAPAIPAVRRSPQPR</sequence>
<dbReference type="EMBL" id="CP077062">
    <property type="protein sequence ID" value="QWZ09351.1"/>
    <property type="molecule type" value="Genomic_DNA"/>
</dbReference>
<reference evidence="5" key="1">
    <citation type="submission" date="2021-06" db="EMBL/GenBank/DDBJ databases">
        <title>Complete genome sequence of Nocardioides sp. G188.</title>
        <authorList>
            <person name="Im W.-T."/>
        </authorList>
    </citation>
    <scope>NUCLEOTIDE SEQUENCE</scope>
    <source>
        <strain evidence="5">G188</strain>
    </source>
</reference>
<dbReference type="InterPro" id="IPR000425">
    <property type="entry name" value="MIP"/>
</dbReference>
<accession>A0A975Y1C0</accession>
<evidence type="ECO:0000313" key="6">
    <source>
        <dbReference type="Proteomes" id="UP000683575"/>
    </source>
</evidence>
<dbReference type="Proteomes" id="UP000683575">
    <property type="component" value="Chromosome"/>
</dbReference>
<keyword evidence="4" id="KW-0812">Transmembrane</keyword>
<dbReference type="GO" id="GO:0016020">
    <property type="term" value="C:membrane"/>
    <property type="evidence" value="ECO:0007669"/>
    <property type="project" value="InterPro"/>
</dbReference>
<protein>
    <submittedName>
        <fullName evidence="5">Aquaporin</fullName>
    </submittedName>
</protein>
<evidence type="ECO:0000256" key="2">
    <source>
        <dbReference type="ARBA" id="ARBA00022448"/>
    </source>
</evidence>
<dbReference type="Pfam" id="PF00230">
    <property type="entry name" value="MIP"/>
    <property type="match status" value="1"/>
</dbReference>
<dbReference type="KEGG" id="nps:KRR39_06110"/>
<name>A0A975Y1C0_9ACTN</name>
<dbReference type="InterPro" id="IPR034294">
    <property type="entry name" value="Aquaporin_transptr"/>
</dbReference>
<dbReference type="AlphaFoldDB" id="A0A975Y1C0"/>
<feature type="transmembrane region" description="Helical" evidence="4">
    <location>
        <begin position="39"/>
        <end position="62"/>
    </location>
</feature>
<dbReference type="GO" id="GO:0012505">
    <property type="term" value="C:endomembrane system"/>
    <property type="evidence" value="ECO:0007669"/>
    <property type="project" value="UniProtKB-SubCell"/>
</dbReference>
<dbReference type="RefSeq" id="WP_216941197.1">
    <property type="nucleotide sequence ID" value="NZ_CP077062.1"/>
</dbReference>
<dbReference type="PROSITE" id="PS00221">
    <property type="entry name" value="MIP"/>
    <property type="match status" value="1"/>
</dbReference>
<dbReference type="InterPro" id="IPR022357">
    <property type="entry name" value="MIP_CS"/>
</dbReference>
<feature type="transmembrane region" description="Helical" evidence="4">
    <location>
        <begin position="182"/>
        <end position="207"/>
    </location>
</feature>
<evidence type="ECO:0000313" key="5">
    <source>
        <dbReference type="EMBL" id="QWZ09351.1"/>
    </source>
</evidence>
<evidence type="ECO:0000256" key="4">
    <source>
        <dbReference type="SAM" id="Phobius"/>
    </source>
</evidence>
<dbReference type="GO" id="GO:0015250">
    <property type="term" value="F:water channel activity"/>
    <property type="evidence" value="ECO:0007669"/>
    <property type="project" value="TreeGrafter"/>
</dbReference>
<feature type="transmembrane region" description="Helical" evidence="4">
    <location>
        <begin position="106"/>
        <end position="126"/>
    </location>
</feature>
<evidence type="ECO:0000256" key="1">
    <source>
        <dbReference type="ARBA" id="ARBA00004127"/>
    </source>
</evidence>
<organism evidence="5 6">
    <name type="scientific">Nocardioides panacis</name>
    <dbReference type="NCBI Taxonomy" id="2849501"/>
    <lineage>
        <taxon>Bacteria</taxon>
        <taxon>Bacillati</taxon>
        <taxon>Actinomycetota</taxon>
        <taxon>Actinomycetes</taxon>
        <taxon>Propionibacteriales</taxon>
        <taxon>Nocardioidaceae</taxon>
        <taxon>Nocardioides</taxon>
    </lineage>
</organism>
<proteinExistence type="predicted"/>
<keyword evidence="2" id="KW-0813">Transport</keyword>
<comment type="subcellular location">
    <subcellularLocation>
        <location evidence="1">Endomembrane system</location>
        <topology evidence="1">Multi-pass membrane protein</topology>
    </subcellularLocation>
</comment>
<dbReference type="PANTHER" id="PTHR45665">
    <property type="entry name" value="AQUAPORIN-8"/>
    <property type="match status" value="1"/>
</dbReference>
<feature type="transmembrane region" description="Helical" evidence="4">
    <location>
        <begin position="138"/>
        <end position="162"/>
    </location>
</feature>
<keyword evidence="6" id="KW-1185">Reference proteome</keyword>
<feature type="transmembrane region" description="Helical" evidence="4">
    <location>
        <begin position="74"/>
        <end position="94"/>
    </location>
</feature>
<keyword evidence="4" id="KW-1133">Transmembrane helix</keyword>
<dbReference type="PANTHER" id="PTHR45665:SF9">
    <property type="entry name" value="AQUAPORIN-8"/>
    <property type="match status" value="1"/>
</dbReference>
<keyword evidence="3" id="KW-0677">Repeat</keyword>
<gene>
    <name evidence="5" type="ORF">KRR39_06110</name>
</gene>
<keyword evidence="4" id="KW-0472">Membrane</keyword>